<accession>A0A5N1IS32</accession>
<reference evidence="2 3" key="1">
    <citation type="submission" date="2019-09" db="EMBL/GenBank/DDBJ databases">
        <title>Genome sequence of Adhaeribacter sp. M2.</title>
        <authorList>
            <person name="Srinivasan S."/>
        </authorList>
    </citation>
    <scope>NUCLEOTIDE SEQUENCE [LARGE SCALE GENOMIC DNA]</scope>
    <source>
        <strain evidence="2 3">M2</strain>
    </source>
</reference>
<protein>
    <submittedName>
        <fullName evidence="2">FRG domain-containing protein</fullName>
    </submittedName>
</protein>
<gene>
    <name evidence="2" type="ORF">F0P94_14725</name>
</gene>
<dbReference type="SMART" id="SM00901">
    <property type="entry name" value="FRG"/>
    <property type="match status" value="1"/>
</dbReference>
<evidence type="ECO:0000313" key="2">
    <source>
        <dbReference type="EMBL" id="KAA9331146.1"/>
    </source>
</evidence>
<dbReference type="RefSeq" id="WP_150904669.1">
    <property type="nucleotide sequence ID" value="NZ_VTWT01000008.1"/>
</dbReference>
<evidence type="ECO:0000259" key="1">
    <source>
        <dbReference type="SMART" id="SM00901"/>
    </source>
</evidence>
<feature type="domain" description="FRG" evidence="1">
    <location>
        <begin position="112"/>
        <end position="222"/>
    </location>
</feature>
<organism evidence="2 3">
    <name type="scientific">Adhaeribacter soli</name>
    <dbReference type="NCBI Taxonomy" id="2607655"/>
    <lineage>
        <taxon>Bacteria</taxon>
        <taxon>Pseudomonadati</taxon>
        <taxon>Bacteroidota</taxon>
        <taxon>Cytophagia</taxon>
        <taxon>Cytophagales</taxon>
        <taxon>Hymenobacteraceae</taxon>
        <taxon>Adhaeribacter</taxon>
    </lineage>
</organism>
<dbReference type="InterPro" id="IPR014966">
    <property type="entry name" value="FRG-dom"/>
</dbReference>
<dbReference type="Pfam" id="PF08867">
    <property type="entry name" value="FRG"/>
    <property type="match status" value="1"/>
</dbReference>
<evidence type="ECO:0000313" key="3">
    <source>
        <dbReference type="Proteomes" id="UP000326570"/>
    </source>
</evidence>
<name>A0A5N1IS32_9BACT</name>
<proteinExistence type="predicted"/>
<keyword evidence="3" id="KW-1185">Reference proteome</keyword>
<comment type="caution">
    <text evidence="2">The sequence shown here is derived from an EMBL/GenBank/DDBJ whole genome shotgun (WGS) entry which is preliminary data.</text>
</comment>
<dbReference type="Proteomes" id="UP000326570">
    <property type="component" value="Unassembled WGS sequence"/>
</dbReference>
<dbReference type="EMBL" id="VTWT01000008">
    <property type="protein sequence ID" value="KAA9331146.1"/>
    <property type="molecule type" value="Genomic_DNA"/>
</dbReference>
<sequence>MSKREISDLDLKVKLTNEYLKNGGVEKIRSIGLLEDLLKVKAGSDGKVDPDTVSTRVNAFMLAILGDHLMPPFYDPEYISEYKSTLQKSNSFAQVNIDTQEHFDKIYEEYRAAEDILFRGQREAKWRLYSRLQRDWIIEKLHKNGSYQSLLERMVKLGKEEYGLKIQELLQANHIDSTNSIAVLAYLQHHGCPTPLLDWTYRFQNALYFALDGLQPGAGVVEIEDYCSVYYIEEKYFESSSLRNIISESLDSLEAAELQRLIDHFSKGNEKKREAMQRHFAGRKVFDRSRINGSGLISHMTQIEHLINFPLSYFSDKDKNTGVLFSLNNNKNIINQVGVFTWNAHPVKPLEMVADEQFNEEKTAEESNDYSFCYCFNINKKLSPYIRKRLETDGITKDFIYSTPDISTWDIFEKCKSN</sequence>
<dbReference type="AlphaFoldDB" id="A0A5N1IS32"/>